<dbReference type="GO" id="GO:0009396">
    <property type="term" value="P:folic acid-containing compound biosynthetic process"/>
    <property type="evidence" value="ECO:0007669"/>
    <property type="project" value="InterPro"/>
</dbReference>
<dbReference type="Gene3D" id="3.20.10.10">
    <property type="entry name" value="D-amino Acid Aminotransferase, subunit A, domain 2"/>
    <property type="match status" value="1"/>
</dbReference>
<dbReference type="GO" id="GO:0046820">
    <property type="term" value="F:4-amino-4-deoxychorismate synthase activity"/>
    <property type="evidence" value="ECO:0007669"/>
    <property type="project" value="UniProtKB-EC"/>
</dbReference>
<dbReference type="InterPro" id="IPR006805">
    <property type="entry name" value="Anth_synth_I_N"/>
</dbReference>
<dbReference type="Proteomes" id="UP000546162">
    <property type="component" value="Unassembled WGS sequence"/>
</dbReference>
<evidence type="ECO:0000256" key="1">
    <source>
        <dbReference type="ARBA" id="ARBA00013139"/>
    </source>
</evidence>
<dbReference type="Pfam" id="PF01063">
    <property type="entry name" value="Aminotran_4"/>
    <property type="match status" value="1"/>
</dbReference>
<dbReference type="InterPro" id="IPR015890">
    <property type="entry name" value="Chorismate_C"/>
</dbReference>
<evidence type="ECO:0000313" key="6">
    <source>
        <dbReference type="Proteomes" id="UP000546162"/>
    </source>
</evidence>
<feature type="domain" description="Chorismate-utilising enzyme C-terminal" evidence="3">
    <location>
        <begin position="206"/>
        <end position="459"/>
    </location>
</feature>
<comment type="caution">
    <text evidence="5">The sequence shown here is derived from an EMBL/GenBank/DDBJ whole genome shotgun (WGS) entry which is preliminary data.</text>
</comment>
<accession>A0A7W7M9W0</accession>
<evidence type="ECO:0000259" key="4">
    <source>
        <dbReference type="Pfam" id="PF04715"/>
    </source>
</evidence>
<protein>
    <recommendedName>
        <fullName evidence="1">aminodeoxychorismate synthase</fullName>
        <ecNumber evidence="1">2.6.1.85</ecNumber>
    </recommendedName>
</protein>
<dbReference type="GO" id="GO:0000162">
    <property type="term" value="P:L-tryptophan biosynthetic process"/>
    <property type="evidence" value="ECO:0007669"/>
    <property type="project" value="TreeGrafter"/>
</dbReference>
<dbReference type="InterPro" id="IPR043132">
    <property type="entry name" value="BCAT-like_C"/>
</dbReference>
<dbReference type="SUPFAM" id="SSF56752">
    <property type="entry name" value="D-aminoacid aminotransferase-like PLP-dependent enzymes"/>
    <property type="match status" value="1"/>
</dbReference>
<dbReference type="SUPFAM" id="SSF56322">
    <property type="entry name" value="ADC synthase"/>
    <property type="match status" value="1"/>
</dbReference>
<dbReference type="Pfam" id="PF04715">
    <property type="entry name" value="Anth_synt_I_N"/>
    <property type="match status" value="1"/>
</dbReference>
<dbReference type="InterPro" id="IPR043131">
    <property type="entry name" value="BCAT-like_N"/>
</dbReference>
<dbReference type="PRINTS" id="PR00095">
    <property type="entry name" value="ANTSNTHASEI"/>
</dbReference>
<dbReference type="EMBL" id="JACHNB010000001">
    <property type="protein sequence ID" value="MBB4742215.1"/>
    <property type="molecule type" value="Genomic_DNA"/>
</dbReference>
<dbReference type="InterPro" id="IPR036038">
    <property type="entry name" value="Aminotransferase-like"/>
</dbReference>
<keyword evidence="6" id="KW-1185">Reference proteome</keyword>
<proteinExistence type="predicted"/>
<dbReference type="RefSeq" id="WP_185042616.1">
    <property type="nucleotide sequence ID" value="NZ_BAABFG010000005.1"/>
</dbReference>
<dbReference type="Gene3D" id="3.60.120.10">
    <property type="entry name" value="Anthranilate synthase"/>
    <property type="match status" value="1"/>
</dbReference>
<gene>
    <name evidence="5" type="ORF">BJY16_005674</name>
</gene>
<dbReference type="AlphaFoldDB" id="A0A7W7M9W0"/>
<dbReference type="InterPro" id="IPR005801">
    <property type="entry name" value="ADC_synthase"/>
</dbReference>
<sequence length="754" mass="81127">MTTDPLSSLRRVTGVHAEPIALAEPFVEVARRFAAEPGTVALLSGGTLDCARFHILGVRPWLSLSGQRTRTTVVDGGRRVELAADPLTALRQVLRHCALPAPAATLPLSSGLLGYLAYDLKDCLEQLPRTSVDDLGLPLMHLVAPTVLLIQDRVTGTTTLLAMRVDGDDTAMRRSVAEVKAALSAPATPRAGQAEPTGRSVSAFSRDEYLAAVEAIRRYIVDGDVYQVNMSQRFRTPFTGDPFDCFAAMFAENPAPFFAYVNAGDHQIVSTSPERFIALRDGTVETRPIKGTRPRGATPEQDEALRAELRASTKDDAELSMIVDLLRNDIGKVCAPGTVRVADHKRLETYRNVHHLVSTVTGELAAGRDAVDLLRATFPGGSVTGCPKIRAMEVIDELEPVRRHLYTGSIGYLGFDGSMDLSIAIRTATFTGGSAVFSVGGGIVYDSDAASEYDETLHKGRTLMNALHAATGEARDAATVWQDGIFKPGSAATVPVDSEGLAYGFGFFETLRVRAGRPVLLDAHLRRFDIAWRELFGGTPPDVTWADVIARLVRRNGLSHVDAVVKLMAAAGNPTGGRLSPVLFASAKPYTPRPVLSAQPGLRLLTYPHRRETHLAGHKTLNYLHYRLAGAWAARHGADEALILNADGSVSETNTATVCCMAGDTAIFPTSQHALPGTMAAEVERLLRGWGYPVEHRRLTVADLLAADHVFVTNSVMGAVPVLALDGEPLTYDPALCEKLTQSIFDSTAPTHLP</sequence>
<feature type="domain" description="Anthranilate synthase component I N-terminal" evidence="4">
    <location>
        <begin position="26"/>
        <end position="160"/>
    </location>
</feature>
<dbReference type="PANTHER" id="PTHR11236">
    <property type="entry name" value="AMINOBENZOATE/ANTHRANILATE SYNTHASE"/>
    <property type="match status" value="1"/>
</dbReference>
<evidence type="ECO:0000256" key="2">
    <source>
        <dbReference type="ARBA" id="ARBA00022679"/>
    </source>
</evidence>
<dbReference type="EC" id="2.6.1.85" evidence="1"/>
<dbReference type="Pfam" id="PF00425">
    <property type="entry name" value="Chorismate_bind"/>
    <property type="match status" value="1"/>
</dbReference>
<dbReference type="InterPro" id="IPR005802">
    <property type="entry name" value="ADC_synth_comp_1"/>
</dbReference>
<keyword evidence="2 5" id="KW-0808">Transferase</keyword>
<evidence type="ECO:0000259" key="3">
    <source>
        <dbReference type="Pfam" id="PF00425"/>
    </source>
</evidence>
<keyword evidence="5" id="KW-0032">Aminotransferase</keyword>
<dbReference type="NCBIfam" id="TIGR00553">
    <property type="entry name" value="pabB"/>
    <property type="match status" value="1"/>
</dbReference>
<dbReference type="PANTHER" id="PTHR11236:SF9">
    <property type="entry name" value="ANTHRANILATE SYNTHASE COMPONENT 1"/>
    <property type="match status" value="1"/>
</dbReference>
<dbReference type="InterPro" id="IPR019999">
    <property type="entry name" value="Anth_synth_I-like"/>
</dbReference>
<dbReference type="InterPro" id="IPR001544">
    <property type="entry name" value="Aminotrans_IV"/>
</dbReference>
<name>A0A7W7M9W0_9ACTN</name>
<evidence type="ECO:0000313" key="5">
    <source>
        <dbReference type="EMBL" id="MBB4742215.1"/>
    </source>
</evidence>
<organism evidence="5 6">
    <name type="scientific">Actinoplanes octamycinicus</name>
    <dbReference type="NCBI Taxonomy" id="135948"/>
    <lineage>
        <taxon>Bacteria</taxon>
        <taxon>Bacillati</taxon>
        <taxon>Actinomycetota</taxon>
        <taxon>Actinomycetes</taxon>
        <taxon>Micromonosporales</taxon>
        <taxon>Micromonosporaceae</taxon>
        <taxon>Actinoplanes</taxon>
    </lineage>
</organism>
<reference evidence="5 6" key="1">
    <citation type="submission" date="2020-08" db="EMBL/GenBank/DDBJ databases">
        <title>Sequencing the genomes of 1000 actinobacteria strains.</title>
        <authorList>
            <person name="Klenk H.-P."/>
        </authorList>
    </citation>
    <scope>NUCLEOTIDE SEQUENCE [LARGE SCALE GENOMIC DNA]</scope>
    <source>
        <strain evidence="5 6">DSM 45809</strain>
    </source>
</reference>
<dbReference type="Gene3D" id="3.30.470.10">
    <property type="match status" value="1"/>
</dbReference>